<keyword evidence="4" id="KW-1185">Reference proteome</keyword>
<gene>
    <name evidence="3" type="ORF">M501DRAFT_1027931</name>
</gene>
<feature type="region of interest" description="Disordered" evidence="2">
    <location>
        <begin position="209"/>
        <end position="253"/>
    </location>
</feature>
<feature type="region of interest" description="Disordered" evidence="2">
    <location>
        <begin position="1"/>
        <end position="25"/>
    </location>
</feature>
<dbReference type="InterPro" id="IPR025066">
    <property type="entry name" value="CCDC174-like"/>
</dbReference>
<organism evidence="3 4">
    <name type="scientific">Patellaria atrata CBS 101060</name>
    <dbReference type="NCBI Taxonomy" id="1346257"/>
    <lineage>
        <taxon>Eukaryota</taxon>
        <taxon>Fungi</taxon>
        <taxon>Dikarya</taxon>
        <taxon>Ascomycota</taxon>
        <taxon>Pezizomycotina</taxon>
        <taxon>Dothideomycetes</taxon>
        <taxon>Dothideomycetes incertae sedis</taxon>
        <taxon>Patellariales</taxon>
        <taxon>Patellariaceae</taxon>
        <taxon>Patellaria</taxon>
    </lineage>
</organism>
<sequence length="355" mass="40472">MTTKDSSLYGIPRPKDASKKEISSSTTLSFTSQLSSLIASSSASSLRSGPTPTSGRPRAKKEDIFATHNKNARKRALKDLEGSDYTVQKHSTSSEALDDVTWHRSKRKMEEKARLYAAMKRGDVEDVDEKYAVDFDRKWAEKQEARQDTSSDDGEDDEGDEDFVEYTDEFGRTRKGTKAEAVREERKKKVAVDEADRFTARPTAPQNVIFGDTIQSGAFNPDDNIARQMEELAKKRDREATPPREEHFDSGKEVRTKGVGFFQFSGDAEIRKKEMENLEKERVETERARKEREQKKEERKREIAERRKLIIAKATRKRADKFLESMQQFLAGRQEENDGVSPIPDTLTQDEEGGL</sequence>
<evidence type="ECO:0000313" key="4">
    <source>
        <dbReference type="Proteomes" id="UP000799429"/>
    </source>
</evidence>
<evidence type="ECO:0000256" key="1">
    <source>
        <dbReference type="ARBA" id="ARBA00023054"/>
    </source>
</evidence>
<dbReference type="PANTHER" id="PTHR15885:SF1">
    <property type="entry name" value="COILED-COIL DOMAIN-CONTAINING PROTEIN 174"/>
    <property type="match status" value="1"/>
</dbReference>
<feature type="region of interest" description="Disordered" evidence="2">
    <location>
        <begin position="136"/>
        <end position="191"/>
    </location>
</feature>
<feature type="compositionally biased region" description="Acidic residues" evidence="2">
    <location>
        <begin position="150"/>
        <end position="168"/>
    </location>
</feature>
<feature type="region of interest" description="Disordered" evidence="2">
    <location>
        <begin position="277"/>
        <end position="304"/>
    </location>
</feature>
<feature type="compositionally biased region" description="Basic and acidic residues" evidence="2">
    <location>
        <begin position="136"/>
        <end position="149"/>
    </location>
</feature>
<feature type="compositionally biased region" description="Basic and acidic residues" evidence="2">
    <location>
        <begin position="169"/>
        <end position="191"/>
    </location>
</feature>
<keyword evidence="1" id="KW-0175">Coiled coil</keyword>
<dbReference type="Pfam" id="PF13300">
    <property type="entry name" value="DUF4078"/>
    <property type="match status" value="1"/>
</dbReference>
<name>A0A9P4SIF5_9PEZI</name>
<dbReference type="EMBL" id="MU006089">
    <property type="protein sequence ID" value="KAF2843092.1"/>
    <property type="molecule type" value="Genomic_DNA"/>
</dbReference>
<dbReference type="OrthoDB" id="333551at2759"/>
<dbReference type="GO" id="GO:0005634">
    <property type="term" value="C:nucleus"/>
    <property type="evidence" value="ECO:0007669"/>
    <property type="project" value="TreeGrafter"/>
</dbReference>
<dbReference type="PANTHER" id="PTHR15885">
    <property type="entry name" value="COILED-COIL DOMAIN-CONTAINING PROTEIN 174"/>
    <property type="match status" value="1"/>
</dbReference>
<feature type="compositionally biased region" description="Basic and acidic residues" evidence="2">
    <location>
        <begin position="224"/>
        <end position="253"/>
    </location>
</feature>
<dbReference type="AlphaFoldDB" id="A0A9P4SIF5"/>
<accession>A0A9P4SIF5</accession>
<dbReference type="Proteomes" id="UP000799429">
    <property type="component" value="Unassembled WGS sequence"/>
</dbReference>
<feature type="region of interest" description="Disordered" evidence="2">
    <location>
        <begin position="40"/>
        <end position="72"/>
    </location>
</feature>
<evidence type="ECO:0000313" key="3">
    <source>
        <dbReference type="EMBL" id="KAF2843092.1"/>
    </source>
</evidence>
<evidence type="ECO:0000256" key="2">
    <source>
        <dbReference type="SAM" id="MobiDB-lite"/>
    </source>
</evidence>
<protein>
    <submittedName>
        <fullName evidence="3">Uncharacterized protein</fullName>
    </submittedName>
</protein>
<proteinExistence type="predicted"/>
<reference evidence="3" key="1">
    <citation type="journal article" date="2020" name="Stud. Mycol.">
        <title>101 Dothideomycetes genomes: a test case for predicting lifestyles and emergence of pathogens.</title>
        <authorList>
            <person name="Haridas S."/>
            <person name="Albert R."/>
            <person name="Binder M."/>
            <person name="Bloem J."/>
            <person name="Labutti K."/>
            <person name="Salamov A."/>
            <person name="Andreopoulos B."/>
            <person name="Baker S."/>
            <person name="Barry K."/>
            <person name="Bills G."/>
            <person name="Bluhm B."/>
            <person name="Cannon C."/>
            <person name="Castanera R."/>
            <person name="Culley D."/>
            <person name="Daum C."/>
            <person name="Ezra D."/>
            <person name="Gonzalez J."/>
            <person name="Henrissat B."/>
            <person name="Kuo A."/>
            <person name="Liang C."/>
            <person name="Lipzen A."/>
            <person name="Lutzoni F."/>
            <person name="Magnuson J."/>
            <person name="Mondo S."/>
            <person name="Nolan M."/>
            <person name="Ohm R."/>
            <person name="Pangilinan J."/>
            <person name="Park H.-J."/>
            <person name="Ramirez L."/>
            <person name="Alfaro M."/>
            <person name="Sun H."/>
            <person name="Tritt A."/>
            <person name="Yoshinaga Y."/>
            <person name="Zwiers L.-H."/>
            <person name="Turgeon B."/>
            <person name="Goodwin S."/>
            <person name="Spatafora J."/>
            <person name="Crous P."/>
            <person name="Grigoriev I."/>
        </authorList>
    </citation>
    <scope>NUCLEOTIDE SEQUENCE</scope>
    <source>
        <strain evidence="3">CBS 101060</strain>
    </source>
</reference>
<feature type="region of interest" description="Disordered" evidence="2">
    <location>
        <begin position="329"/>
        <end position="355"/>
    </location>
</feature>
<comment type="caution">
    <text evidence="3">The sequence shown here is derived from an EMBL/GenBank/DDBJ whole genome shotgun (WGS) entry which is preliminary data.</text>
</comment>
<feature type="compositionally biased region" description="Basic and acidic residues" evidence="2">
    <location>
        <begin position="13"/>
        <end position="22"/>
    </location>
</feature>